<evidence type="ECO:0000256" key="6">
    <source>
        <dbReference type="ARBA" id="ARBA00023136"/>
    </source>
</evidence>
<protein>
    <submittedName>
        <fullName evidence="10">Sugar ABC transporter permease</fullName>
    </submittedName>
</protein>
<dbReference type="InterPro" id="IPR000515">
    <property type="entry name" value="MetI-like"/>
</dbReference>
<name>A0ABV3DEJ4_9ACTN</name>
<evidence type="ECO:0000313" key="10">
    <source>
        <dbReference type="EMBL" id="MEU8134176.1"/>
    </source>
</evidence>
<dbReference type="EMBL" id="JBEZFP010000023">
    <property type="protein sequence ID" value="MEU8134176.1"/>
    <property type="molecule type" value="Genomic_DNA"/>
</dbReference>
<keyword evidence="4 7" id="KW-0812">Transmembrane</keyword>
<feature type="transmembrane region" description="Helical" evidence="7">
    <location>
        <begin position="301"/>
        <end position="321"/>
    </location>
</feature>
<dbReference type="InterPro" id="IPR051393">
    <property type="entry name" value="ABC_transporter_permease"/>
</dbReference>
<dbReference type="InterPro" id="IPR035906">
    <property type="entry name" value="MetI-like_sf"/>
</dbReference>
<comment type="subcellular location">
    <subcellularLocation>
        <location evidence="1 7">Cell membrane</location>
        <topology evidence="1 7">Multi-pass membrane protein</topology>
    </subcellularLocation>
</comment>
<dbReference type="PANTHER" id="PTHR30193:SF37">
    <property type="entry name" value="INNER MEMBRANE ABC TRANSPORTER PERMEASE PROTEIN YCJO"/>
    <property type="match status" value="1"/>
</dbReference>
<organism evidence="10 11">
    <name type="scientific">Streptodolium elevatio</name>
    <dbReference type="NCBI Taxonomy" id="3157996"/>
    <lineage>
        <taxon>Bacteria</taxon>
        <taxon>Bacillati</taxon>
        <taxon>Actinomycetota</taxon>
        <taxon>Actinomycetes</taxon>
        <taxon>Kitasatosporales</taxon>
        <taxon>Streptomycetaceae</taxon>
        <taxon>Streptodolium</taxon>
    </lineage>
</organism>
<accession>A0ABV3DEJ4</accession>
<keyword evidence="11" id="KW-1185">Reference proteome</keyword>
<keyword evidence="3" id="KW-1003">Cell membrane</keyword>
<feature type="transmembrane region" description="Helical" evidence="7">
    <location>
        <begin position="111"/>
        <end position="132"/>
    </location>
</feature>
<evidence type="ECO:0000256" key="5">
    <source>
        <dbReference type="ARBA" id="ARBA00022989"/>
    </source>
</evidence>
<feature type="region of interest" description="Disordered" evidence="8">
    <location>
        <begin position="1"/>
        <end position="44"/>
    </location>
</feature>
<evidence type="ECO:0000259" key="9">
    <source>
        <dbReference type="PROSITE" id="PS50928"/>
    </source>
</evidence>
<feature type="domain" description="ABC transmembrane type-1" evidence="9">
    <location>
        <begin position="107"/>
        <end position="322"/>
    </location>
</feature>
<dbReference type="PROSITE" id="PS50928">
    <property type="entry name" value="ABC_TM1"/>
    <property type="match status" value="1"/>
</dbReference>
<feature type="transmembrane region" description="Helical" evidence="7">
    <location>
        <begin position="144"/>
        <end position="164"/>
    </location>
</feature>
<evidence type="ECO:0000256" key="1">
    <source>
        <dbReference type="ARBA" id="ARBA00004651"/>
    </source>
</evidence>
<evidence type="ECO:0000256" key="2">
    <source>
        <dbReference type="ARBA" id="ARBA00022448"/>
    </source>
</evidence>
<dbReference type="RefSeq" id="WP_358352615.1">
    <property type="nucleotide sequence ID" value="NZ_JBEZFP010000023.1"/>
</dbReference>
<proteinExistence type="inferred from homology"/>
<evidence type="ECO:0000256" key="3">
    <source>
        <dbReference type="ARBA" id="ARBA00022475"/>
    </source>
</evidence>
<gene>
    <name evidence="10" type="ORF">AB0C36_11760</name>
</gene>
<dbReference type="PANTHER" id="PTHR30193">
    <property type="entry name" value="ABC TRANSPORTER PERMEASE PROTEIN"/>
    <property type="match status" value="1"/>
</dbReference>
<dbReference type="Gene3D" id="1.10.3720.10">
    <property type="entry name" value="MetI-like"/>
    <property type="match status" value="1"/>
</dbReference>
<evidence type="ECO:0000256" key="8">
    <source>
        <dbReference type="SAM" id="MobiDB-lite"/>
    </source>
</evidence>
<feature type="transmembrane region" description="Helical" evidence="7">
    <location>
        <begin position="195"/>
        <end position="223"/>
    </location>
</feature>
<comment type="caution">
    <text evidence="10">The sequence shown here is derived from an EMBL/GenBank/DDBJ whole genome shotgun (WGS) entry which is preliminary data.</text>
</comment>
<dbReference type="SUPFAM" id="SSF160964">
    <property type="entry name" value="MalF N-terminal region-like"/>
    <property type="match status" value="1"/>
</dbReference>
<dbReference type="Pfam" id="PF00528">
    <property type="entry name" value="BPD_transp_1"/>
    <property type="match status" value="1"/>
</dbReference>
<feature type="transmembrane region" description="Helical" evidence="7">
    <location>
        <begin position="244"/>
        <end position="263"/>
    </location>
</feature>
<evidence type="ECO:0000256" key="7">
    <source>
        <dbReference type="RuleBase" id="RU363032"/>
    </source>
</evidence>
<reference evidence="10 11" key="1">
    <citation type="submission" date="2024-06" db="EMBL/GenBank/DDBJ databases">
        <title>The Natural Products Discovery Center: Release of the First 8490 Sequenced Strains for Exploring Actinobacteria Biosynthetic Diversity.</title>
        <authorList>
            <person name="Kalkreuter E."/>
            <person name="Kautsar S.A."/>
            <person name="Yang D."/>
            <person name="Bader C.D."/>
            <person name="Teijaro C.N."/>
            <person name="Fluegel L."/>
            <person name="Davis C.M."/>
            <person name="Simpson J.R."/>
            <person name="Lauterbach L."/>
            <person name="Steele A.D."/>
            <person name="Gui C."/>
            <person name="Meng S."/>
            <person name="Li G."/>
            <person name="Viehrig K."/>
            <person name="Ye F."/>
            <person name="Su P."/>
            <person name="Kiefer A.F."/>
            <person name="Nichols A."/>
            <person name="Cepeda A.J."/>
            <person name="Yan W."/>
            <person name="Fan B."/>
            <person name="Jiang Y."/>
            <person name="Adhikari A."/>
            <person name="Zheng C.-J."/>
            <person name="Schuster L."/>
            <person name="Cowan T.M."/>
            <person name="Smanski M.J."/>
            <person name="Chevrette M.G."/>
            <person name="De Carvalho L.P.S."/>
            <person name="Shen B."/>
        </authorList>
    </citation>
    <scope>NUCLEOTIDE SEQUENCE [LARGE SCALE GENOMIC DNA]</scope>
    <source>
        <strain evidence="10 11">NPDC048946</strain>
    </source>
</reference>
<feature type="compositionally biased region" description="Low complexity" evidence="8">
    <location>
        <begin position="17"/>
        <end position="36"/>
    </location>
</feature>
<keyword evidence="2 7" id="KW-0813">Transport</keyword>
<comment type="similarity">
    <text evidence="7">Belongs to the binding-protein-dependent transport system permease family.</text>
</comment>
<evidence type="ECO:0000313" key="11">
    <source>
        <dbReference type="Proteomes" id="UP001551482"/>
    </source>
</evidence>
<feature type="transmembrane region" description="Helical" evidence="7">
    <location>
        <begin position="48"/>
        <end position="77"/>
    </location>
</feature>
<sequence length="333" mass="35515">MNSAPNRGSGVGVVTDAGSGPPFTGPTTGKSGPPATARRRRPRRNPTAPPWLFVVPALVVYAVVVLYPSIAGVFYAFTDWSGVGGFSYTGLENFRTLLHDDMARESIRNTLLLTVAVVVVQNGIGLLLALGVNANIRTKSLLRVIFFAPAVVSPVMVAFLWKYIYNPDDGAGLNGVLGAVGLGGLRQDWLGDPSLALWSVAAMVIWQYAGYSMVIFLAGLQGVPAELHEAARIDGAGTWQRFRYVTWPLLAPALTINLMLSTIGGLKLFDQVYAATNGGPGTSSETLSTVLYKQAFVYGKFGYSTAVALVLAIFVAAVSLVQLRYLRAREVTA</sequence>
<dbReference type="CDD" id="cd06261">
    <property type="entry name" value="TM_PBP2"/>
    <property type="match status" value="1"/>
</dbReference>
<dbReference type="SUPFAM" id="SSF161098">
    <property type="entry name" value="MetI-like"/>
    <property type="match status" value="1"/>
</dbReference>
<keyword evidence="6 7" id="KW-0472">Membrane</keyword>
<evidence type="ECO:0000256" key="4">
    <source>
        <dbReference type="ARBA" id="ARBA00022692"/>
    </source>
</evidence>
<dbReference type="Proteomes" id="UP001551482">
    <property type="component" value="Unassembled WGS sequence"/>
</dbReference>
<keyword evidence="5 7" id="KW-1133">Transmembrane helix</keyword>